<gene>
    <name evidence="2" type="ORF">QE152_g11316</name>
</gene>
<dbReference type="AlphaFoldDB" id="A0AAW1LLD1"/>
<protein>
    <submittedName>
        <fullName evidence="2">Tudor domain</fullName>
    </submittedName>
</protein>
<dbReference type="EMBL" id="JASPKY010000109">
    <property type="protein sequence ID" value="KAK9736727.1"/>
    <property type="molecule type" value="Genomic_DNA"/>
</dbReference>
<dbReference type="FunFam" id="2.30.30.140:FF:000018">
    <property type="entry name" value="Serine/threonine-protein kinase 31"/>
    <property type="match status" value="1"/>
</dbReference>
<feature type="domain" description="Tudor" evidence="1">
    <location>
        <begin position="345"/>
        <end position="403"/>
    </location>
</feature>
<dbReference type="PANTHER" id="PTHR22948:SF29">
    <property type="entry name" value="FI02030P-RELATED"/>
    <property type="match status" value="1"/>
</dbReference>
<dbReference type="Gene3D" id="2.40.50.90">
    <property type="match status" value="1"/>
</dbReference>
<dbReference type="PANTHER" id="PTHR22948">
    <property type="entry name" value="TUDOR DOMAIN CONTAINING PROTEIN"/>
    <property type="match status" value="1"/>
</dbReference>
<dbReference type="Gene3D" id="2.30.30.140">
    <property type="match status" value="2"/>
</dbReference>
<dbReference type="Proteomes" id="UP001458880">
    <property type="component" value="Unassembled WGS sequence"/>
</dbReference>
<dbReference type="PROSITE" id="PS50304">
    <property type="entry name" value="TUDOR"/>
    <property type="match status" value="2"/>
</dbReference>
<organism evidence="2 3">
    <name type="scientific">Popillia japonica</name>
    <name type="common">Japanese beetle</name>
    <dbReference type="NCBI Taxonomy" id="7064"/>
    <lineage>
        <taxon>Eukaryota</taxon>
        <taxon>Metazoa</taxon>
        <taxon>Ecdysozoa</taxon>
        <taxon>Arthropoda</taxon>
        <taxon>Hexapoda</taxon>
        <taxon>Insecta</taxon>
        <taxon>Pterygota</taxon>
        <taxon>Neoptera</taxon>
        <taxon>Endopterygota</taxon>
        <taxon>Coleoptera</taxon>
        <taxon>Polyphaga</taxon>
        <taxon>Scarabaeiformia</taxon>
        <taxon>Scarabaeidae</taxon>
        <taxon>Rutelinae</taxon>
        <taxon>Popillia</taxon>
    </lineage>
</organism>
<feature type="domain" description="Tudor" evidence="1">
    <location>
        <begin position="532"/>
        <end position="590"/>
    </location>
</feature>
<dbReference type="Pfam" id="PF00567">
    <property type="entry name" value="TUDOR"/>
    <property type="match status" value="2"/>
</dbReference>
<accession>A0AAW1LLD1</accession>
<evidence type="ECO:0000259" key="1">
    <source>
        <dbReference type="PROSITE" id="PS50304"/>
    </source>
</evidence>
<dbReference type="CDD" id="cd20379">
    <property type="entry name" value="Tudor_dTUD-like"/>
    <property type="match status" value="1"/>
</dbReference>
<reference evidence="2 3" key="1">
    <citation type="journal article" date="2024" name="BMC Genomics">
        <title>De novo assembly and annotation of Popillia japonica's genome with initial clues to its potential as an invasive pest.</title>
        <authorList>
            <person name="Cucini C."/>
            <person name="Boschi S."/>
            <person name="Funari R."/>
            <person name="Cardaioli E."/>
            <person name="Iannotti N."/>
            <person name="Marturano G."/>
            <person name="Paoli F."/>
            <person name="Bruttini M."/>
            <person name="Carapelli A."/>
            <person name="Frati F."/>
            <person name="Nardi F."/>
        </authorList>
    </citation>
    <scope>NUCLEOTIDE SEQUENCE [LARGE SCALE GENOMIC DNA]</scope>
    <source>
        <strain evidence="2">DMR45628</strain>
    </source>
</reference>
<evidence type="ECO:0000313" key="2">
    <source>
        <dbReference type="EMBL" id="KAK9736727.1"/>
    </source>
</evidence>
<name>A0AAW1LLD1_POPJA</name>
<dbReference type="GO" id="GO:0005737">
    <property type="term" value="C:cytoplasm"/>
    <property type="evidence" value="ECO:0007669"/>
    <property type="project" value="UniProtKB-ARBA"/>
</dbReference>
<dbReference type="SMART" id="SM00333">
    <property type="entry name" value="TUDOR"/>
    <property type="match status" value="3"/>
</dbReference>
<proteinExistence type="predicted"/>
<keyword evidence="3" id="KW-1185">Reference proteome</keyword>
<comment type="caution">
    <text evidence="2">The sequence shown here is derived from an EMBL/GenBank/DDBJ whole genome shotgun (WGS) entry which is preliminary data.</text>
</comment>
<dbReference type="InterPro" id="IPR002999">
    <property type="entry name" value="Tudor"/>
</dbReference>
<evidence type="ECO:0000313" key="3">
    <source>
        <dbReference type="Proteomes" id="UP001458880"/>
    </source>
</evidence>
<dbReference type="InterPro" id="IPR035437">
    <property type="entry name" value="SNase_OB-fold_sf"/>
</dbReference>
<dbReference type="SUPFAM" id="SSF63748">
    <property type="entry name" value="Tudor/PWWP/MBT"/>
    <property type="match status" value="3"/>
</dbReference>
<dbReference type="InterPro" id="IPR050621">
    <property type="entry name" value="Tudor_domain_containing"/>
</dbReference>
<sequence length="624" mass="70711">MVLHYFSLSQLNKYNVGDNLSGFVFLDKLNIVERSFTFNEPGVFNFFITIKRRKQNKYVLDLLVKILSEIISMANIPASIYITHLEREGSSIKVWGQTDRALPLAIEKALQQMTPHFEQGMITNISYLTQGMVEVLFIDYGNKDVISCMNTRTMSGLQTGLISIPAQAKDFILANVMLHNWDTNWSNFEIICSELRYLEFQLVPILEIGPYTLISLFLNKQNITDALVDRGLLLKIPIQVQQVTLQPLIARNAPPGLGINTHQLPVAMPALQPKMAPVTTQAVPTPTLLTYKALPMENESEHQIYVSYVSDGPCLFSVQLKRMEEQLKRLMTEINCMELQLLEEYPLPGTVCLAQSTEDGYICRAVVTSMVDGEYKVFYVDFGNTELLQFDKLYQIPFKYVIPKVMATRFALAGLESSTVSMEMKCKFKEFVNNRPLFMRVKPAATKSALPLCELWDETGAKALDMIKQAALLSYPEPAPLNRGVNQDVKVSYVYSCNKFFVQLKSKENELQQLMASLQQTCFSRPLFNAQDLKIGAPCCCIFPGDSMWYRGEILEINGDSFNIKYVDFGNETVAAYNDIKVPLPEQVTALRPQAIECCLNGYQNFEPDETRDILLEDRRSNAA</sequence>